<dbReference type="EMBL" id="OX465080">
    <property type="protein sequence ID" value="CAI9281131.1"/>
    <property type="molecule type" value="Genomic_DNA"/>
</dbReference>
<feature type="domain" description="Vps16 N-terminal" evidence="1">
    <location>
        <begin position="2"/>
        <end position="85"/>
    </location>
</feature>
<evidence type="ECO:0000259" key="1">
    <source>
        <dbReference type="Pfam" id="PF04841"/>
    </source>
</evidence>
<dbReference type="PANTHER" id="PTHR12811:SF0">
    <property type="entry name" value="VACUOLAR PROTEIN SORTING-ASSOCIATED PROTEIN 16 HOMOLOG"/>
    <property type="match status" value="1"/>
</dbReference>
<dbReference type="GO" id="GO:0005765">
    <property type="term" value="C:lysosomal membrane"/>
    <property type="evidence" value="ECO:0007669"/>
    <property type="project" value="TreeGrafter"/>
</dbReference>
<sequence>MDNVLLYWDDMLLMVGPYGDLVHYLYDEPIILIPECDGARILSNLNMGFLQRVPSSIESIFKIQSIERTALLYDALDHYDRRNAKEEYKGRVSCAPHTHSPPS</sequence>
<dbReference type="GO" id="GO:0016197">
    <property type="term" value="P:endosomal transport"/>
    <property type="evidence" value="ECO:0007669"/>
    <property type="project" value="TreeGrafter"/>
</dbReference>
<dbReference type="InterPro" id="IPR006926">
    <property type="entry name" value="Vps16_N"/>
</dbReference>
<evidence type="ECO:0000313" key="2">
    <source>
        <dbReference type="EMBL" id="CAI9281131.1"/>
    </source>
</evidence>
<dbReference type="PANTHER" id="PTHR12811">
    <property type="entry name" value="VACUOLAR PROTEIN SORTING VPS16"/>
    <property type="match status" value="1"/>
</dbReference>
<organism evidence="2 3">
    <name type="scientific">Lactuca saligna</name>
    <name type="common">Willowleaf lettuce</name>
    <dbReference type="NCBI Taxonomy" id="75948"/>
    <lineage>
        <taxon>Eukaryota</taxon>
        <taxon>Viridiplantae</taxon>
        <taxon>Streptophyta</taxon>
        <taxon>Embryophyta</taxon>
        <taxon>Tracheophyta</taxon>
        <taxon>Spermatophyta</taxon>
        <taxon>Magnoliopsida</taxon>
        <taxon>eudicotyledons</taxon>
        <taxon>Gunneridae</taxon>
        <taxon>Pentapetalae</taxon>
        <taxon>asterids</taxon>
        <taxon>campanulids</taxon>
        <taxon>Asterales</taxon>
        <taxon>Asteraceae</taxon>
        <taxon>Cichorioideae</taxon>
        <taxon>Cichorieae</taxon>
        <taxon>Lactucinae</taxon>
        <taxon>Lactuca</taxon>
    </lineage>
</organism>
<reference evidence="2" key="1">
    <citation type="submission" date="2023-04" db="EMBL/GenBank/DDBJ databases">
        <authorList>
            <person name="Vijverberg K."/>
            <person name="Xiong W."/>
            <person name="Schranz E."/>
        </authorList>
    </citation>
    <scope>NUCLEOTIDE SEQUENCE</scope>
</reference>
<keyword evidence="3" id="KW-1185">Reference proteome</keyword>
<proteinExistence type="predicted"/>
<dbReference type="Proteomes" id="UP001177003">
    <property type="component" value="Chromosome 4"/>
</dbReference>
<protein>
    <recommendedName>
        <fullName evidence="1">Vps16 N-terminal domain-containing protein</fullName>
    </recommendedName>
</protein>
<accession>A0AA35YW09</accession>
<evidence type="ECO:0000313" key="3">
    <source>
        <dbReference type="Proteomes" id="UP001177003"/>
    </source>
</evidence>
<name>A0AA35YW09_LACSI</name>
<dbReference type="GO" id="GO:0042144">
    <property type="term" value="P:vacuole fusion, non-autophagic"/>
    <property type="evidence" value="ECO:0007669"/>
    <property type="project" value="TreeGrafter"/>
</dbReference>
<dbReference type="GO" id="GO:0006886">
    <property type="term" value="P:intracellular protein transport"/>
    <property type="evidence" value="ECO:0007669"/>
    <property type="project" value="InterPro"/>
</dbReference>
<dbReference type="GO" id="GO:0030897">
    <property type="term" value="C:HOPS complex"/>
    <property type="evidence" value="ECO:0007669"/>
    <property type="project" value="TreeGrafter"/>
</dbReference>
<dbReference type="AlphaFoldDB" id="A0AA35YW09"/>
<gene>
    <name evidence="2" type="ORF">LSALG_LOCUS20845</name>
</gene>
<dbReference type="GO" id="GO:0003779">
    <property type="term" value="F:actin binding"/>
    <property type="evidence" value="ECO:0007669"/>
    <property type="project" value="TreeGrafter"/>
</dbReference>
<dbReference type="GO" id="GO:0005768">
    <property type="term" value="C:endosome"/>
    <property type="evidence" value="ECO:0007669"/>
    <property type="project" value="TreeGrafter"/>
</dbReference>
<dbReference type="Pfam" id="PF04841">
    <property type="entry name" value="Vps16_N"/>
    <property type="match status" value="1"/>
</dbReference>
<dbReference type="InterPro" id="IPR016534">
    <property type="entry name" value="VPS16"/>
</dbReference>